<dbReference type="InterPro" id="IPR003423">
    <property type="entry name" value="OMP_efflux"/>
</dbReference>
<dbReference type="NCBIfam" id="TIGR01845">
    <property type="entry name" value="outer_NodT"/>
    <property type="match status" value="1"/>
</dbReference>
<dbReference type="EMBL" id="JBHTHZ010000005">
    <property type="protein sequence ID" value="MFD0793781.1"/>
    <property type="molecule type" value="Genomic_DNA"/>
</dbReference>
<comment type="similarity">
    <text evidence="1 2">Belongs to the outer membrane factor (OMF) (TC 1.B.17) family.</text>
</comment>
<dbReference type="Pfam" id="PF02321">
    <property type="entry name" value="OEP"/>
    <property type="match status" value="2"/>
</dbReference>
<evidence type="ECO:0000313" key="3">
    <source>
        <dbReference type="EMBL" id="MFD0793781.1"/>
    </source>
</evidence>
<keyword evidence="4" id="KW-1185">Reference proteome</keyword>
<dbReference type="PANTHER" id="PTHR30203:SF30">
    <property type="entry name" value="OUTER MEMBRANE PROTEIN-RELATED"/>
    <property type="match status" value="1"/>
</dbReference>
<keyword evidence="2" id="KW-0812">Transmembrane</keyword>
<sequence>MYYKSLSIYKYLALFAIILAAGCKAYKPIEPQTNSPMPASFNANADTLTAAALPVNTFFKDAFLLKLIDTALKANLDLRAALQRVEMAGANVKYNKSLLLPSVEFNATAGLERYGDYTMNGVGNYDTNLSPNVNGDKRIPNPTPDYFIGFRSSWEIDLWGKLRSQKNAALARFLASRSAYRLLTTELTAQIATAYYELLALEVEQNIINKNIKLQENALEIVKVQKLGGRATELAVQQFAAQLSHTKSLKYSTAQQITETENQLRLLTGTFDAPIARDTSLLTLNMPEKLGTGIPSQMLLNRPDIKQAELELAALNADIKSARAAFFPSLTLSPYVGYNSFRAALLFDPGSAVYGLIGGLTAPLLNRGRIKADYAYKIAQGKEALYNYQKTVLAGYQEVMNNLKGMENYSQYFTHKQQQVTALKNAVDVANDLYVVGRATYLEVITAQRDVLDAELELANTKKNIFITDVNLYRALGGGWR</sequence>
<dbReference type="Gene3D" id="2.20.200.10">
    <property type="entry name" value="Outer membrane efflux proteins (OEP)"/>
    <property type="match status" value="1"/>
</dbReference>
<keyword evidence="2" id="KW-0449">Lipoprotein</keyword>
<dbReference type="PROSITE" id="PS51257">
    <property type="entry name" value="PROKAR_LIPOPROTEIN"/>
    <property type="match status" value="1"/>
</dbReference>
<evidence type="ECO:0000256" key="1">
    <source>
        <dbReference type="ARBA" id="ARBA00007613"/>
    </source>
</evidence>
<evidence type="ECO:0000313" key="4">
    <source>
        <dbReference type="Proteomes" id="UP001597010"/>
    </source>
</evidence>
<dbReference type="RefSeq" id="WP_377114076.1">
    <property type="nucleotide sequence ID" value="NZ_JBHTHZ010000005.1"/>
</dbReference>
<evidence type="ECO:0000256" key="2">
    <source>
        <dbReference type="RuleBase" id="RU362097"/>
    </source>
</evidence>
<dbReference type="Proteomes" id="UP001597010">
    <property type="component" value="Unassembled WGS sequence"/>
</dbReference>
<reference evidence="4" key="1">
    <citation type="journal article" date="2019" name="Int. J. Syst. Evol. Microbiol.">
        <title>The Global Catalogue of Microorganisms (GCM) 10K type strain sequencing project: providing services to taxonomists for standard genome sequencing and annotation.</title>
        <authorList>
            <consortium name="The Broad Institute Genomics Platform"/>
            <consortium name="The Broad Institute Genome Sequencing Center for Infectious Disease"/>
            <person name="Wu L."/>
            <person name="Ma J."/>
        </authorList>
    </citation>
    <scope>NUCLEOTIDE SEQUENCE [LARGE SCALE GENOMIC DNA]</scope>
    <source>
        <strain evidence="4">CCUG 61484</strain>
    </source>
</reference>
<dbReference type="Gene3D" id="1.20.1600.10">
    <property type="entry name" value="Outer membrane efflux proteins (OEP)"/>
    <property type="match status" value="1"/>
</dbReference>
<organism evidence="3 4">
    <name type="scientific">Mucilaginibacter litoreus</name>
    <dbReference type="NCBI Taxonomy" id="1048221"/>
    <lineage>
        <taxon>Bacteria</taxon>
        <taxon>Pseudomonadati</taxon>
        <taxon>Bacteroidota</taxon>
        <taxon>Sphingobacteriia</taxon>
        <taxon>Sphingobacteriales</taxon>
        <taxon>Sphingobacteriaceae</taxon>
        <taxon>Mucilaginibacter</taxon>
    </lineage>
</organism>
<accession>A0ABW3ARU7</accession>
<name>A0ABW3ARU7_9SPHI</name>
<keyword evidence="2" id="KW-1134">Transmembrane beta strand</keyword>
<dbReference type="SUPFAM" id="SSF56954">
    <property type="entry name" value="Outer membrane efflux proteins (OEP)"/>
    <property type="match status" value="1"/>
</dbReference>
<keyword evidence="2" id="KW-0564">Palmitate</keyword>
<dbReference type="InterPro" id="IPR010131">
    <property type="entry name" value="MdtP/NodT-like"/>
</dbReference>
<gene>
    <name evidence="3" type="ORF">ACFQZX_09135</name>
</gene>
<proteinExistence type="inferred from homology"/>
<comment type="caution">
    <text evidence="3">The sequence shown here is derived from an EMBL/GenBank/DDBJ whole genome shotgun (WGS) entry which is preliminary data.</text>
</comment>
<keyword evidence="2" id="KW-0472">Membrane</keyword>
<protein>
    <submittedName>
        <fullName evidence="3">TolC family protein</fullName>
    </submittedName>
</protein>
<comment type="subcellular location">
    <subcellularLocation>
        <location evidence="2">Cell membrane</location>
        <topology evidence="2">Lipid-anchor</topology>
    </subcellularLocation>
</comment>
<dbReference type="PANTHER" id="PTHR30203">
    <property type="entry name" value="OUTER MEMBRANE CATION EFFLUX PROTEIN"/>
    <property type="match status" value="1"/>
</dbReference>